<dbReference type="Proteomes" id="UP000051638">
    <property type="component" value="Unassembled WGS sequence"/>
</dbReference>
<evidence type="ECO:0000256" key="4">
    <source>
        <dbReference type="ARBA" id="ARBA00040194"/>
    </source>
</evidence>
<dbReference type="Pfam" id="PF01844">
    <property type="entry name" value="HNH"/>
    <property type="match status" value="1"/>
</dbReference>
<keyword evidence="1" id="KW-0540">Nuclease</keyword>
<feature type="domain" description="HNH nuclease" evidence="5">
    <location>
        <begin position="48"/>
        <end position="105"/>
    </location>
</feature>
<comment type="similarity">
    <text evidence="3">Belongs to the HNH nuclease family.</text>
</comment>
<dbReference type="GO" id="GO:0008270">
    <property type="term" value="F:zinc ion binding"/>
    <property type="evidence" value="ECO:0007669"/>
    <property type="project" value="InterPro"/>
</dbReference>
<dbReference type="EMBL" id="AYYI01000072">
    <property type="protein sequence ID" value="KRM95274.1"/>
    <property type="molecule type" value="Genomic_DNA"/>
</dbReference>
<dbReference type="AlphaFoldDB" id="A0A0R2CVC9"/>
<evidence type="ECO:0000256" key="3">
    <source>
        <dbReference type="ARBA" id="ARBA00038412"/>
    </source>
</evidence>
<dbReference type="CDD" id="cd00085">
    <property type="entry name" value="HNHc"/>
    <property type="match status" value="1"/>
</dbReference>
<dbReference type="Gene3D" id="1.10.30.50">
    <property type="match status" value="1"/>
</dbReference>
<name>A0A0R2CVC9_9LACO</name>
<dbReference type="STRING" id="1423796.FC24_GL002170"/>
<evidence type="ECO:0000256" key="2">
    <source>
        <dbReference type="ARBA" id="ARBA00022801"/>
    </source>
</evidence>
<dbReference type="GO" id="GO:0003676">
    <property type="term" value="F:nucleic acid binding"/>
    <property type="evidence" value="ECO:0007669"/>
    <property type="project" value="InterPro"/>
</dbReference>
<dbReference type="InterPro" id="IPR002711">
    <property type="entry name" value="HNH"/>
</dbReference>
<dbReference type="GO" id="GO:0004519">
    <property type="term" value="F:endonuclease activity"/>
    <property type="evidence" value="ECO:0007669"/>
    <property type="project" value="InterPro"/>
</dbReference>
<dbReference type="PANTHER" id="PTHR41286:SF1">
    <property type="entry name" value="HNH NUCLEASE YAJD-RELATED"/>
    <property type="match status" value="1"/>
</dbReference>
<evidence type="ECO:0000256" key="1">
    <source>
        <dbReference type="ARBA" id="ARBA00022722"/>
    </source>
</evidence>
<dbReference type="InterPro" id="IPR003615">
    <property type="entry name" value="HNH_nuc"/>
</dbReference>
<dbReference type="PANTHER" id="PTHR41286">
    <property type="entry name" value="HNH NUCLEASE YAJD-RELATED"/>
    <property type="match status" value="1"/>
</dbReference>
<keyword evidence="2" id="KW-0378">Hydrolase</keyword>
<organism evidence="6 7">
    <name type="scientific">Loigolactobacillus rennini DSM 20253</name>
    <dbReference type="NCBI Taxonomy" id="1423796"/>
    <lineage>
        <taxon>Bacteria</taxon>
        <taxon>Bacillati</taxon>
        <taxon>Bacillota</taxon>
        <taxon>Bacilli</taxon>
        <taxon>Lactobacillales</taxon>
        <taxon>Lactobacillaceae</taxon>
        <taxon>Loigolactobacillus</taxon>
    </lineage>
</organism>
<gene>
    <name evidence="6" type="ORF">FC24_GL002170</name>
</gene>
<dbReference type="GO" id="GO:0005829">
    <property type="term" value="C:cytosol"/>
    <property type="evidence" value="ECO:0007669"/>
    <property type="project" value="TreeGrafter"/>
</dbReference>
<comment type="caution">
    <text evidence="6">The sequence shown here is derived from an EMBL/GenBank/DDBJ whole genome shotgun (WGS) entry which is preliminary data.</text>
</comment>
<keyword evidence="7" id="KW-1185">Reference proteome</keyword>
<dbReference type="SMART" id="SM00507">
    <property type="entry name" value="HNHc"/>
    <property type="match status" value="1"/>
</dbReference>
<dbReference type="GO" id="GO:0016787">
    <property type="term" value="F:hydrolase activity"/>
    <property type="evidence" value="ECO:0007669"/>
    <property type="project" value="UniProtKB-KW"/>
</dbReference>
<accession>A0A0R2CVC9</accession>
<evidence type="ECO:0000313" key="7">
    <source>
        <dbReference type="Proteomes" id="UP000051638"/>
    </source>
</evidence>
<protein>
    <recommendedName>
        <fullName evidence="4">Putative HNH nuclease YajD</fullName>
    </recommendedName>
</protein>
<reference evidence="6 7" key="1">
    <citation type="journal article" date="2015" name="Genome Announc.">
        <title>Expanding the biotechnology potential of lactobacilli through comparative genomics of 213 strains and associated genera.</title>
        <authorList>
            <person name="Sun Z."/>
            <person name="Harris H.M."/>
            <person name="McCann A."/>
            <person name="Guo C."/>
            <person name="Argimon S."/>
            <person name="Zhang W."/>
            <person name="Yang X."/>
            <person name="Jeffery I.B."/>
            <person name="Cooney J.C."/>
            <person name="Kagawa T.F."/>
            <person name="Liu W."/>
            <person name="Song Y."/>
            <person name="Salvetti E."/>
            <person name="Wrobel A."/>
            <person name="Rasinkangas P."/>
            <person name="Parkhill J."/>
            <person name="Rea M.C."/>
            <person name="O'Sullivan O."/>
            <person name="Ritari J."/>
            <person name="Douillard F.P."/>
            <person name="Paul Ross R."/>
            <person name="Yang R."/>
            <person name="Briner A.E."/>
            <person name="Felis G.E."/>
            <person name="de Vos W.M."/>
            <person name="Barrangou R."/>
            <person name="Klaenhammer T.R."/>
            <person name="Caufield P.W."/>
            <person name="Cui Y."/>
            <person name="Zhang H."/>
            <person name="O'Toole P.W."/>
        </authorList>
    </citation>
    <scope>NUCLEOTIDE SEQUENCE [LARGE SCALE GENOMIC DNA]</scope>
    <source>
        <strain evidence="6 7">DSM 20253</strain>
    </source>
</reference>
<dbReference type="PATRIC" id="fig|1423796.3.peg.2201"/>
<evidence type="ECO:0000259" key="5">
    <source>
        <dbReference type="SMART" id="SM00507"/>
    </source>
</evidence>
<evidence type="ECO:0000313" key="6">
    <source>
        <dbReference type="EMBL" id="KRM95274.1"/>
    </source>
</evidence>
<proteinExistence type="inferred from homology"/>
<sequence length="113" mass="13789">MRLGNKNYSQDELKDLQKQNTKVYNNFVRRNNNNNQFTSFYHSSEWKKLRKQVLLRDNYLCQECFKKGIVNDKNLIVHHKVELREDWSKRLDMNNLEVVCYACHNKIHKQKQT</sequence>